<keyword evidence="5 8" id="KW-0812">Transmembrane</keyword>
<feature type="transmembrane region" description="Helical" evidence="8">
    <location>
        <begin position="181"/>
        <end position="200"/>
    </location>
</feature>
<dbReference type="OrthoDB" id="9783218at2"/>
<dbReference type="Gene3D" id="1.10.3720.10">
    <property type="entry name" value="MetI-like"/>
    <property type="match status" value="1"/>
</dbReference>
<dbReference type="EMBL" id="FMUX01000006">
    <property type="protein sequence ID" value="SCY28823.1"/>
    <property type="molecule type" value="Genomic_DNA"/>
</dbReference>
<feature type="transmembrane region" description="Helical" evidence="8">
    <location>
        <begin position="259"/>
        <end position="287"/>
    </location>
</feature>
<keyword evidence="4" id="KW-0997">Cell inner membrane</keyword>
<feature type="transmembrane region" description="Helical" evidence="8">
    <location>
        <begin position="147"/>
        <end position="169"/>
    </location>
</feature>
<dbReference type="GO" id="GO:0005886">
    <property type="term" value="C:plasma membrane"/>
    <property type="evidence" value="ECO:0007669"/>
    <property type="project" value="UniProtKB-SubCell"/>
</dbReference>
<dbReference type="InterPro" id="IPR035906">
    <property type="entry name" value="MetI-like_sf"/>
</dbReference>
<dbReference type="PANTHER" id="PTHR30325">
    <property type="entry name" value="MEMBRANE COMPONENT OF ABC TRANSPORTER"/>
    <property type="match status" value="1"/>
</dbReference>
<reference evidence="10 11" key="1">
    <citation type="submission" date="2016-10" db="EMBL/GenBank/DDBJ databases">
        <authorList>
            <person name="de Groot N.N."/>
        </authorList>
    </citation>
    <scope>NUCLEOTIDE SEQUENCE [LARGE SCALE GENOMIC DNA]</scope>
    <source>
        <strain evidence="10 11">AA1</strain>
    </source>
</reference>
<proteinExistence type="predicted"/>
<comment type="subcellular location">
    <subcellularLocation>
        <location evidence="1">Cell inner membrane</location>
        <topology evidence="1">Multi-pass membrane protein</topology>
    </subcellularLocation>
</comment>
<dbReference type="FunFam" id="1.10.3720.10:FF:000005">
    <property type="entry name" value="Microcin C ABC transporter permease"/>
    <property type="match status" value="1"/>
</dbReference>
<evidence type="ECO:0000256" key="5">
    <source>
        <dbReference type="ARBA" id="ARBA00022692"/>
    </source>
</evidence>
<accession>A0A1G5EPA0</accession>
<dbReference type="SUPFAM" id="SSF161098">
    <property type="entry name" value="MetI-like"/>
    <property type="match status" value="1"/>
</dbReference>
<evidence type="ECO:0000259" key="9">
    <source>
        <dbReference type="Pfam" id="PF00528"/>
    </source>
</evidence>
<feature type="transmembrane region" description="Helical" evidence="8">
    <location>
        <begin position="307"/>
        <end position="329"/>
    </location>
</feature>
<evidence type="ECO:0000313" key="10">
    <source>
        <dbReference type="EMBL" id="SCY28823.1"/>
    </source>
</evidence>
<dbReference type="GO" id="GO:0042884">
    <property type="term" value="P:microcin transport"/>
    <property type="evidence" value="ECO:0007669"/>
    <property type="project" value="TreeGrafter"/>
</dbReference>
<dbReference type="PANTHER" id="PTHR30325:SF0">
    <property type="entry name" value="INNER MEMBRANE ABC TRANSPORTER PERMEASE PROTEIN YEJE"/>
    <property type="match status" value="1"/>
</dbReference>
<evidence type="ECO:0000256" key="1">
    <source>
        <dbReference type="ARBA" id="ARBA00004429"/>
    </source>
</evidence>
<dbReference type="AlphaFoldDB" id="A0A1G5EPA0"/>
<evidence type="ECO:0000256" key="3">
    <source>
        <dbReference type="ARBA" id="ARBA00022475"/>
    </source>
</evidence>
<dbReference type="CDD" id="cd06261">
    <property type="entry name" value="TM_PBP2"/>
    <property type="match status" value="1"/>
</dbReference>
<keyword evidence="11" id="KW-1185">Reference proteome</keyword>
<dbReference type="Proteomes" id="UP000198870">
    <property type="component" value="Unassembled WGS sequence"/>
</dbReference>
<keyword evidence="3" id="KW-1003">Cell membrane</keyword>
<evidence type="ECO:0000256" key="2">
    <source>
        <dbReference type="ARBA" id="ARBA00022448"/>
    </source>
</evidence>
<name>A0A1G5EPA0_9BACT</name>
<keyword evidence="7 8" id="KW-0472">Membrane</keyword>
<evidence type="ECO:0000256" key="4">
    <source>
        <dbReference type="ARBA" id="ARBA00022519"/>
    </source>
</evidence>
<dbReference type="InterPro" id="IPR000515">
    <property type="entry name" value="MetI-like"/>
</dbReference>
<feature type="domain" description="ABC transmembrane type-1" evidence="9">
    <location>
        <begin position="159"/>
        <end position="339"/>
    </location>
</feature>
<protein>
    <submittedName>
        <fullName evidence="10">Microcin C transport system permease protein</fullName>
    </submittedName>
</protein>
<dbReference type="Pfam" id="PF00528">
    <property type="entry name" value="BPD_transp_1"/>
    <property type="match status" value="1"/>
</dbReference>
<sequence length="344" mass="38600">MAWINLSPIGKRRVRAFRTNRRAFYSFVLFSVLFALSLMAEVIANDSPLLVRFQGRWYLPVIHDYPETDFGGVFETTADFTDPQVRDLINAQGWMLRSPIRFHYDTVNFERPVFPAPPNGENLLGTDDHGRDIFVRLLYGFRTSVTFGMLLTLFSSAIGVTVGAVQGYFGGKIDMLGQRLMEIWSGMPLLYILIIISSFIEPGFWVILGIMLLFSWMGLVEVVRAEFLRCRNLEYVRAARALGIGDRKIMWRHVLPNSLISVFSFLPFILSGSITTLTSLDFLGFGLPPGSPALGELLAQGKANQHAPWIGLSAFVVLALMLSLLVFIGEGVRDAFNPRHQARG</sequence>
<dbReference type="STRING" id="419481.SAMN05216233_106138"/>
<evidence type="ECO:0000313" key="11">
    <source>
        <dbReference type="Proteomes" id="UP000198870"/>
    </source>
</evidence>
<dbReference type="NCBIfam" id="NF011596">
    <property type="entry name" value="PRK15021.1"/>
    <property type="match status" value="1"/>
</dbReference>
<organism evidence="10 11">
    <name type="scientific">Desulfoluna spongiiphila</name>
    <dbReference type="NCBI Taxonomy" id="419481"/>
    <lineage>
        <taxon>Bacteria</taxon>
        <taxon>Pseudomonadati</taxon>
        <taxon>Thermodesulfobacteriota</taxon>
        <taxon>Desulfobacteria</taxon>
        <taxon>Desulfobacterales</taxon>
        <taxon>Desulfolunaceae</taxon>
        <taxon>Desulfoluna</taxon>
    </lineage>
</organism>
<gene>
    <name evidence="10" type="ORF">SAMN05216233_106138</name>
</gene>
<evidence type="ECO:0000256" key="8">
    <source>
        <dbReference type="SAM" id="Phobius"/>
    </source>
</evidence>
<dbReference type="GO" id="GO:0055085">
    <property type="term" value="P:transmembrane transport"/>
    <property type="evidence" value="ECO:0007669"/>
    <property type="project" value="InterPro"/>
</dbReference>
<evidence type="ECO:0000256" key="6">
    <source>
        <dbReference type="ARBA" id="ARBA00022989"/>
    </source>
</evidence>
<keyword evidence="2" id="KW-0813">Transport</keyword>
<evidence type="ECO:0000256" key="7">
    <source>
        <dbReference type="ARBA" id="ARBA00023136"/>
    </source>
</evidence>
<feature type="transmembrane region" description="Helical" evidence="8">
    <location>
        <begin position="206"/>
        <end position="223"/>
    </location>
</feature>
<keyword evidence="6 8" id="KW-1133">Transmembrane helix</keyword>